<comment type="caution">
    <text evidence="14">The sequence shown here is derived from an EMBL/GenBank/DDBJ whole genome shotgun (WGS) entry which is preliminary data.</text>
</comment>
<dbReference type="GO" id="GO:0005829">
    <property type="term" value="C:cytosol"/>
    <property type="evidence" value="ECO:0007669"/>
    <property type="project" value="TreeGrafter"/>
</dbReference>
<comment type="catalytic activity">
    <reaction evidence="8">
        <text>L-seryl-[protein] + ATP = O-phospho-L-seryl-[protein] + ADP + H(+)</text>
        <dbReference type="Rhea" id="RHEA:17989"/>
        <dbReference type="Rhea" id="RHEA-COMP:9863"/>
        <dbReference type="Rhea" id="RHEA-COMP:11604"/>
        <dbReference type="ChEBI" id="CHEBI:15378"/>
        <dbReference type="ChEBI" id="CHEBI:29999"/>
        <dbReference type="ChEBI" id="CHEBI:30616"/>
        <dbReference type="ChEBI" id="CHEBI:83421"/>
        <dbReference type="ChEBI" id="CHEBI:456216"/>
        <dbReference type="EC" id="2.7.11.11"/>
    </reaction>
</comment>
<feature type="domain" description="Protein kinase" evidence="12">
    <location>
        <begin position="87"/>
        <end position="341"/>
    </location>
</feature>
<gene>
    <name evidence="14" type="ORF">AMORRO_LOCUS9498</name>
</gene>
<evidence type="ECO:0000256" key="7">
    <source>
        <dbReference type="ARBA" id="ARBA00047292"/>
    </source>
</evidence>
<evidence type="ECO:0000256" key="11">
    <source>
        <dbReference type="SAM" id="MobiDB-lite"/>
    </source>
</evidence>
<evidence type="ECO:0000259" key="12">
    <source>
        <dbReference type="PROSITE" id="PS50011"/>
    </source>
</evidence>
<feature type="domain" description="AGC-kinase C-terminal" evidence="13">
    <location>
        <begin position="342"/>
        <end position="398"/>
    </location>
</feature>
<dbReference type="InterPro" id="IPR008271">
    <property type="entry name" value="Ser/Thr_kinase_AS"/>
</dbReference>
<dbReference type="FunFam" id="1.10.510.10:FF:000005">
    <property type="entry name" value="cAMP-dependent protein kinase catalytic subunit alpha"/>
    <property type="match status" value="1"/>
</dbReference>
<accession>A0A9N9DHK4</accession>
<dbReference type="SUPFAM" id="SSF56112">
    <property type="entry name" value="Protein kinase-like (PK-like)"/>
    <property type="match status" value="1"/>
</dbReference>
<dbReference type="GO" id="GO:0005524">
    <property type="term" value="F:ATP binding"/>
    <property type="evidence" value="ECO:0007669"/>
    <property type="project" value="UniProtKB-UniRule"/>
</dbReference>
<dbReference type="InterPro" id="IPR011009">
    <property type="entry name" value="Kinase-like_dom_sf"/>
</dbReference>
<evidence type="ECO:0000313" key="14">
    <source>
        <dbReference type="EMBL" id="CAG8640580.1"/>
    </source>
</evidence>
<evidence type="ECO:0000256" key="10">
    <source>
        <dbReference type="RuleBase" id="RU000304"/>
    </source>
</evidence>
<evidence type="ECO:0000256" key="3">
    <source>
        <dbReference type="ARBA" id="ARBA00022679"/>
    </source>
</evidence>
<dbReference type="GO" id="GO:0005952">
    <property type="term" value="C:cAMP-dependent protein kinase complex"/>
    <property type="evidence" value="ECO:0007669"/>
    <property type="project" value="TreeGrafter"/>
</dbReference>
<evidence type="ECO:0000259" key="13">
    <source>
        <dbReference type="PROSITE" id="PS51285"/>
    </source>
</evidence>
<keyword evidence="4 9" id="KW-0547">Nucleotide-binding</keyword>
<dbReference type="SMART" id="SM00133">
    <property type="entry name" value="S_TK_X"/>
    <property type="match status" value="1"/>
</dbReference>
<evidence type="ECO:0000256" key="2">
    <source>
        <dbReference type="ARBA" id="ARBA00022527"/>
    </source>
</evidence>
<dbReference type="InterPro" id="IPR017441">
    <property type="entry name" value="Protein_kinase_ATP_BS"/>
</dbReference>
<evidence type="ECO:0000256" key="8">
    <source>
        <dbReference type="ARBA" id="ARBA00047454"/>
    </source>
</evidence>
<evidence type="ECO:0000256" key="5">
    <source>
        <dbReference type="ARBA" id="ARBA00022777"/>
    </source>
</evidence>
<keyword evidence="5" id="KW-0418">Kinase</keyword>
<name>A0A9N9DHK4_9GLOM</name>
<dbReference type="PROSITE" id="PS00108">
    <property type="entry name" value="PROTEIN_KINASE_ST"/>
    <property type="match status" value="1"/>
</dbReference>
<dbReference type="PANTHER" id="PTHR24353:SF37">
    <property type="entry name" value="CAMP-DEPENDENT PROTEIN KINASE CATALYTIC SUBUNIT PRKX"/>
    <property type="match status" value="1"/>
</dbReference>
<feature type="compositionally biased region" description="Low complexity" evidence="11">
    <location>
        <begin position="52"/>
        <end position="65"/>
    </location>
</feature>
<evidence type="ECO:0000256" key="1">
    <source>
        <dbReference type="ARBA" id="ARBA00012444"/>
    </source>
</evidence>
<evidence type="ECO:0000256" key="4">
    <source>
        <dbReference type="ARBA" id="ARBA00022741"/>
    </source>
</evidence>
<feature type="region of interest" description="Disordered" evidence="11">
    <location>
        <begin position="1"/>
        <end position="65"/>
    </location>
</feature>
<feature type="binding site" evidence="9">
    <location>
        <position position="116"/>
    </location>
    <ligand>
        <name>ATP</name>
        <dbReference type="ChEBI" id="CHEBI:30616"/>
    </ligand>
</feature>
<keyword evidence="6 9" id="KW-0067">ATP-binding</keyword>
<dbReference type="Gene3D" id="1.10.510.10">
    <property type="entry name" value="Transferase(Phosphotransferase) domain 1"/>
    <property type="match status" value="1"/>
</dbReference>
<dbReference type="CDD" id="cd05580">
    <property type="entry name" value="STKc_PKA_like"/>
    <property type="match status" value="1"/>
</dbReference>
<proteinExistence type="inferred from homology"/>
<dbReference type="PROSITE" id="PS00107">
    <property type="entry name" value="PROTEIN_KINASE_ATP"/>
    <property type="match status" value="1"/>
</dbReference>
<keyword evidence="15" id="KW-1185">Reference proteome</keyword>
<dbReference type="Pfam" id="PF00069">
    <property type="entry name" value="Pkinase"/>
    <property type="match status" value="1"/>
</dbReference>
<dbReference type="EMBL" id="CAJVPV010009341">
    <property type="protein sequence ID" value="CAG8640580.1"/>
    <property type="molecule type" value="Genomic_DNA"/>
</dbReference>
<reference evidence="14" key="1">
    <citation type="submission" date="2021-06" db="EMBL/GenBank/DDBJ databases">
        <authorList>
            <person name="Kallberg Y."/>
            <person name="Tangrot J."/>
            <person name="Rosling A."/>
        </authorList>
    </citation>
    <scope>NUCLEOTIDE SEQUENCE</scope>
    <source>
        <strain evidence="14">CL551</strain>
    </source>
</reference>
<dbReference type="Gene3D" id="3.30.200.20">
    <property type="entry name" value="Phosphorylase Kinase, domain 1"/>
    <property type="match status" value="1"/>
</dbReference>
<dbReference type="Proteomes" id="UP000789342">
    <property type="component" value="Unassembled WGS sequence"/>
</dbReference>
<dbReference type="OrthoDB" id="63267at2759"/>
<sequence>MAALIPNKKKGSSESSSFTAVNTNGASTESSNFTNGAQQPYQGEGADGIENQSQTSQQRQVISQQRQSFQEQTPSFIARPTFGLVDFVLLETLGTGTFGRVFLTKFKHTENYYAMKVLKKLEVVRLKQVEHINSEKLILSQVHHPFIVNLFCTFQDDKNLYMLLEYVIGGELFSHLRKAGRFSNDMTRFYAAEIVLAIEYLHSKDIIYRDLKPENLLLDSRGHVKITDFGFAKKVEDRTWTLCGTPEYLAPEIIKSNGHGKPVDWWALGILIFEMLAGYPPFFDDNPFGIYEKILAGKIQFPSHFDNLAKDLIKRLLTADRTKRLGNLRGGSEDVKKHKWFRGVDWQGLCDRRVQAPIIPPYQHPGDTSNFEKYPEPSDEEGGIGNTGDPYRHLFINF</sequence>
<dbReference type="PROSITE" id="PS51285">
    <property type="entry name" value="AGC_KINASE_CTER"/>
    <property type="match status" value="1"/>
</dbReference>
<dbReference type="InterPro" id="IPR000719">
    <property type="entry name" value="Prot_kinase_dom"/>
</dbReference>
<organism evidence="14 15">
    <name type="scientific">Acaulospora morrowiae</name>
    <dbReference type="NCBI Taxonomy" id="94023"/>
    <lineage>
        <taxon>Eukaryota</taxon>
        <taxon>Fungi</taxon>
        <taxon>Fungi incertae sedis</taxon>
        <taxon>Mucoromycota</taxon>
        <taxon>Glomeromycotina</taxon>
        <taxon>Glomeromycetes</taxon>
        <taxon>Diversisporales</taxon>
        <taxon>Acaulosporaceae</taxon>
        <taxon>Acaulospora</taxon>
    </lineage>
</organism>
<dbReference type="FunFam" id="3.30.200.20:FF:000005">
    <property type="entry name" value="cAMP-dependent protein kinase catalytic subunit"/>
    <property type="match status" value="1"/>
</dbReference>
<dbReference type="SMART" id="SM00220">
    <property type="entry name" value="S_TKc"/>
    <property type="match status" value="1"/>
</dbReference>
<dbReference type="EC" id="2.7.11.11" evidence="1"/>
<evidence type="ECO:0000256" key="6">
    <source>
        <dbReference type="ARBA" id="ARBA00022840"/>
    </source>
</evidence>
<comment type="catalytic activity">
    <reaction evidence="7">
        <text>L-threonyl-[protein] + ATP = O-phospho-L-threonyl-[protein] + ADP + H(+)</text>
        <dbReference type="Rhea" id="RHEA:46608"/>
        <dbReference type="Rhea" id="RHEA-COMP:11060"/>
        <dbReference type="Rhea" id="RHEA-COMP:11605"/>
        <dbReference type="ChEBI" id="CHEBI:15378"/>
        <dbReference type="ChEBI" id="CHEBI:30013"/>
        <dbReference type="ChEBI" id="CHEBI:30616"/>
        <dbReference type="ChEBI" id="CHEBI:61977"/>
        <dbReference type="ChEBI" id="CHEBI:456216"/>
        <dbReference type="EC" id="2.7.11.11"/>
    </reaction>
</comment>
<feature type="region of interest" description="Disordered" evidence="11">
    <location>
        <begin position="361"/>
        <end position="389"/>
    </location>
</feature>
<comment type="similarity">
    <text evidence="10">Belongs to the protein kinase superfamily.</text>
</comment>
<keyword evidence="3" id="KW-0808">Transferase</keyword>
<dbReference type="InterPro" id="IPR000961">
    <property type="entry name" value="AGC-kinase_C"/>
</dbReference>
<feature type="compositionally biased region" description="Polar residues" evidence="11">
    <location>
        <begin position="13"/>
        <end position="41"/>
    </location>
</feature>
<keyword evidence="2 10" id="KW-0723">Serine/threonine-protein kinase</keyword>
<evidence type="ECO:0000313" key="15">
    <source>
        <dbReference type="Proteomes" id="UP000789342"/>
    </source>
</evidence>
<dbReference type="PANTHER" id="PTHR24353">
    <property type="entry name" value="CYCLIC NUCLEOTIDE-DEPENDENT PROTEIN KINASE"/>
    <property type="match status" value="1"/>
</dbReference>
<dbReference type="GO" id="GO:0004691">
    <property type="term" value="F:cAMP-dependent protein kinase activity"/>
    <property type="evidence" value="ECO:0007669"/>
    <property type="project" value="UniProtKB-EC"/>
</dbReference>
<evidence type="ECO:0000256" key="9">
    <source>
        <dbReference type="PROSITE-ProRule" id="PRU10141"/>
    </source>
</evidence>
<dbReference type="AlphaFoldDB" id="A0A9N9DHK4"/>
<dbReference type="PROSITE" id="PS50011">
    <property type="entry name" value="PROTEIN_KINASE_DOM"/>
    <property type="match status" value="1"/>
</dbReference>
<protein>
    <recommendedName>
        <fullName evidence="1">cAMP-dependent protein kinase</fullName>
        <ecNumber evidence="1">2.7.11.11</ecNumber>
    </recommendedName>
</protein>